<dbReference type="Gene3D" id="3.40.50.300">
    <property type="entry name" value="P-loop containing nucleotide triphosphate hydrolases"/>
    <property type="match status" value="1"/>
</dbReference>
<dbReference type="InterPro" id="IPR005335">
    <property type="entry name" value="Terminase_ssu"/>
</dbReference>
<evidence type="ECO:0000259" key="2">
    <source>
        <dbReference type="Pfam" id="PF04466"/>
    </source>
</evidence>
<dbReference type="PANTHER" id="PTHR39184:SF1">
    <property type="entry name" value="PBSX PHAGE TERMINASE LARGE SUBUNIT"/>
    <property type="match status" value="1"/>
</dbReference>
<accession>A0A1C7I418</accession>
<proteinExistence type="predicted"/>
<dbReference type="Gene3D" id="1.10.10.1400">
    <property type="entry name" value="Terminase, small subunit, N-terminal DNA-binding domain, HTH motif"/>
    <property type="match status" value="1"/>
</dbReference>
<dbReference type="Proteomes" id="UP000092574">
    <property type="component" value="Chromosome"/>
</dbReference>
<dbReference type="InterPro" id="IPR027417">
    <property type="entry name" value="P-loop_NTPase"/>
</dbReference>
<dbReference type="InterPro" id="IPR035412">
    <property type="entry name" value="Terminase_L_N"/>
</dbReference>
<keyword evidence="1" id="KW-0175">Coiled coil</keyword>
<protein>
    <submittedName>
        <fullName evidence="4">Terminase</fullName>
    </submittedName>
</protein>
<dbReference type="InterPro" id="IPR038713">
    <property type="entry name" value="Terminase_Gp1_N_sf"/>
</dbReference>
<gene>
    <name evidence="4" type="ORF">A4V09_00730</name>
</gene>
<dbReference type="InterPro" id="IPR052380">
    <property type="entry name" value="Viral_DNA_packaging_terminase"/>
</dbReference>
<dbReference type="InterPro" id="IPR006437">
    <property type="entry name" value="Phage_terminase_lsu"/>
</dbReference>
<dbReference type="Pfam" id="PF03592">
    <property type="entry name" value="Terminase_2"/>
    <property type="match status" value="1"/>
</dbReference>
<dbReference type="GO" id="GO:0051276">
    <property type="term" value="P:chromosome organization"/>
    <property type="evidence" value="ECO:0007669"/>
    <property type="project" value="InterPro"/>
</dbReference>
<evidence type="ECO:0000256" key="1">
    <source>
        <dbReference type="SAM" id="Coils"/>
    </source>
</evidence>
<sequence length="548" mass="63514">MQQDRLTGKLKPQYKTFADNYIENGGNMTKAARDAGYAEKGLNKRVGRLMANEGIKEYIACRQQEIDSQRICSLKEIQEFRSRVVRGEEKDQFELDAALTERLKAANDLEKALKIKEEEEERHRIAEAARNAGTWHMDLDIIADGFHPIIRDIRNRKHSEYDFPGGRGSTKSSSVSCIIIELIKNNSDMHALVLRKVGNTIRDSVYAQLKWAIQKMGLEEEFEYKTSPLEIIYRPTGQKIYFRGADDPLKIKSIKPEFGYIGIIWFEELDQFAGPEEIRSIEQSAIRGGDVAYKFKSFNPPKSKNNWANEYVAETERDNPDAVVYRSTYKDVPPEWLGQKFIDDAEHLRKINPEAYENEYDGVANGSGGNVFEYLELREITDEEISRMDRIYQGVDWGWYPDKYAFIRSYYDSHHEKIYLIDENYVNKTPNKKTAEWIIKYGYDDYLITCDSNENKSVNDYRDMGILARAAIKGPGSVEYGFKWLQGKTIVIDRRRTPNAYNEITKYEYARDKDGNVMSGYPEGQEDHIIAALRYAYEDFFNRRGNSA</sequence>
<organism evidence="4 5">
    <name type="scientific">Blautia pseudococcoides</name>
    <dbReference type="NCBI Taxonomy" id="1796616"/>
    <lineage>
        <taxon>Bacteria</taxon>
        <taxon>Bacillati</taxon>
        <taxon>Bacillota</taxon>
        <taxon>Clostridia</taxon>
        <taxon>Lachnospirales</taxon>
        <taxon>Lachnospiraceae</taxon>
        <taxon>Blautia</taxon>
    </lineage>
</organism>
<evidence type="ECO:0000259" key="3">
    <source>
        <dbReference type="Pfam" id="PF17288"/>
    </source>
</evidence>
<dbReference type="AlphaFoldDB" id="A0A1C7I418"/>
<dbReference type="Pfam" id="PF04466">
    <property type="entry name" value="Terminase_3"/>
    <property type="match status" value="1"/>
</dbReference>
<dbReference type="STRING" id="1796616.A4V09_00730"/>
<reference evidence="4" key="1">
    <citation type="submission" date="2017-04" db="EMBL/GenBank/DDBJ databases">
        <title>Complete Genome Sequences of Twelve Strains of a Stable Defined Moderately Diverse Mouse Microbiota 2 (sDMDMm2).</title>
        <authorList>
            <person name="Uchimura Y."/>
            <person name="Wyss M."/>
            <person name="Brugiroux S."/>
            <person name="Limenitakis J.P."/>
            <person name="Stecher B."/>
            <person name="McCoy K.D."/>
            <person name="Macpherson A.J."/>
        </authorList>
    </citation>
    <scope>NUCLEOTIDE SEQUENCE</scope>
    <source>
        <strain evidence="4">YL58</strain>
    </source>
</reference>
<dbReference type="RefSeq" id="WP_084043380.1">
    <property type="nucleotide sequence ID" value="NZ_CP015405.2"/>
</dbReference>
<dbReference type="NCBIfam" id="TIGR01547">
    <property type="entry name" value="phage_term_2"/>
    <property type="match status" value="1"/>
</dbReference>
<feature type="domain" description="Phage terminase large subunit N-terminal" evidence="2">
    <location>
        <begin position="165"/>
        <end position="362"/>
    </location>
</feature>
<dbReference type="Pfam" id="PF17288">
    <property type="entry name" value="Terminase_3C"/>
    <property type="match status" value="1"/>
</dbReference>
<evidence type="ECO:0000313" key="5">
    <source>
        <dbReference type="Proteomes" id="UP000092574"/>
    </source>
</evidence>
<feature type="coiled-coil region" evidence="1">
    <location>
        <begin position="99"/>
        <end position="129"/>
    </location>
</feature>
<dbReference type="InterPro" id="IPR035413">
    <property type="entry name" value="Terminase_L_C"/>
</dbReference>
<dbReference type="EMBL" id="CP015405">
    <property type="protein sequence ID" value="ANU74427.1"/>
    <property type="molecule type" value="Genomic_DNA"/>
</dbReference>
<keyword evidence="5" id="KW-1185">Reference proteome</keyword>
<evidence type="ECO:0000313" key="4">
    <source>
        <dbReference type="EMBL" id="ANU74427.1"/>
    </source>
</evidence>
<dbReference type="OrthoDB" id="9768556at2"/>
<dbReference type="PANTHER" id="PTHR39184">
    <property type="match status" value="1"/>
</dbReference>
<dbReference type="Gene3D" id="3.30.420.280">
    <property type="match status" value="1"/>
</dbReference>
<feature type="domain" description="Phage terminase large subunit C-terminal" evidence="3">
    <location>
        <begin position="396"/>
        <end position="539"/>
    </location>
</feature>
<dbReference type="KEGG" id="byl:A4V09_00730"/>
<name>A0A1C7I418_9FIRM</name>